<dbReference type="Proteomes" id="UP000678393">
    <property type="component" value="Unassembled WGS sequence"/>
</dbReference>
<dbReference type="OrthoDB" id="9806920at2759"/>
<dbReference type="PANTHER" id="PTHR45920">
    <property type="entry name" value="FORMIN HOMOLOGY 2 DOMAIN CONTAINING, ISOFORM I"/>
    <property type="match status" value="1"/>
</dbReference>
<evidence type="ECO:0000256" key="2">
    <source>
        <dbReference type="SAM" id="MobiDB-lite"/>
    </source>
</evidence>
<feature type="compositionally biased region" description="Basic residues" evidence="2">
    <location>
        <begin position="401"/>
        <end position="419"/>
    </location>
</feature>
<dbReference type="InterPro" id="IPR056771">
    <property type="entry name" value="FH3_FHOD1-3-like"/>
</dbReference>
<dbReference type="GO" id="GO:0030866">
    <property type="term" value="P:cortical actin cytoskeleton organization"/>
    <property type="evidence" value="ECO:0007669"/>
    <property type="project" value="TreeGrafter"/>
</dbReference>
<feature type="region of interest" description="Disordered" evidence="2">
    <location>
        <begin position="344"/>
        <end position="376"/>
    </location>
</feature>
<protein>
    <recommendedName>
        <fullName evidence="3">GBD/FH3 domain-containing protein</fullName>
    </recommendedName>
</protein>
<evidence type="ECO:0000259" key="3">
    <source>
        <dbReference type="PROSITE" id="PS51232"/>
    </source>
</evidence>
<dbReference type="SUPFAM" id="SSF48371">
    <property type="entry name" value="ARM repeat"/>
    <property type="match status" value="1"/>
</dbReference>
<dbReference type="InterPro" id="IPR041387">
    <property type="entry name" value="FHOD1_GBD_N"/>
</dbReference>
<dbReference type="GO" id="GO:0005737">
    <property type="term" value="C:cytoplasm"/>
    <property type="evidence" value="ECO:0007669"/>
    <property type="project" value="TreeGrafter"/>
</dbReference>
<dbReference type="FunFam" id="1.25.10.10:FF:000056">
    <property type="entry name" value="FH1/FH2 domain-containing protein 3 isoform X1"/>
    <property type="match status" value="1"/>
</dbReference>
<proteinExistence type="predicted"/>
<dbReference type="PROSITE" id="PS51232">
    <property type="entry name" value="GBD_FH3"/>
    <property type="match status" value="1"/>
</dbReference>
<dbReference type="PANTHER" id="PTHR45920:SF4">
    <property type="entry name" value="FORMIN HOMOLOGY 2 DOMAIN CONTAINING, ISOFORM I"/>
    <property type="match status" value="1"/>
</dbReference>
<evidence type="ECO:0000313" key="4">
    <source>
        <dbReference type="EMBL" id="CAG5118429.1"/>
    </source>
</evidence>
<dbReference type="EMBL" id="CAJHNH020000553">
    <property type="protein sequence ID" value="CAG5118429.1"/>
    <property type="molecule type" value="Genomic_DNA"/>
</dbReference>
<gene>
    <name evidence="4" type="ORF">CUNI_LOCUS3987</name>
</gene>
<dbReference type="InterPro" id="IPR011989">
    <property type="entry name" value="ARM-like"/>
</dbReference>
<dbReference type="GO" id="GO:0051015">
    <property type="term" value="F:actin filament binding"/>
    <property type="evidence" value="ECO:0007669"/>
    <property type="project" value="TreeGrafter"/>
</dbReference>
<dbReference type="InterPro" id="IPR014768">
    <property type="entry name" value="GBD/FH3_dom"/>
</dbReference>
<comment type="caution">
    <text evidence="4">The sequence shown here is derived from an EMBL/GenBank/DDBJ whole genome shotgun (WGS) entry which is preliminary data.</text>
</comment>
<reference evidence="4" key="1">
    <citation type="submission" date="2021-04" db="EMBL/GenBank/DDBJ databases">
        <authorList>
            <consortium name="Molecular Ecology Group"/>
        </authorList>
    </citation>
    <scope>NUCLEOTIDE SEQUENCE</scope>
</reference>
<dbReference type="Pfam" id="PF24959">
    <property type="entry name" value="FH3_FHOD1-3"/>
    <property type="match status" value="1"/>
</dbReference>
<organism evidence="4 5">
    <name type="scientific">Candidula unifasciata</name>
    <dbReference type="NCBI Taxonomy" id="100452"/>
    <lineage>
        <taxon>Eukaryota</taxon>
        <taxon>Metazoa</taxon>
        <taxon>Spiralia</taxon>
        <taxon>Lophotrochozoa</taxon>
        <taxon>Mollusca</taxon>
        <taxon>Gastropoda</taxon>
        <taxon>Heterobranchia</taxon>
        <taxon>Euthyneura</taxon>
        <taxon>Panpulmonata</taxon>
        <taxon>Eupulmonata</taxon>
        <taxon>Stylommatophora</taxon>
        <taxon>Helicina</taxon>
        <taxon>Helicoidea</taxon>
        <taxon>Geomitridae</taxon>
        <taxon>Candidula</taxon>
    </lineage>
</organism>
<evidence type="ECO:0000313" key="5">
    <source>
        <dbReference type="Proteomes" id="UP000678393"/>
    </source>
</evidence>
<name>A0A8S3YMU6_9EUPU</name>
<keyword evidence="1" id="KW-0009">Actin-binding</keyword>
<dbReference type="InterPro" id="IPR016024">
    <property type="entry name" value="ARM-type_fold"/>
</dbReference>
<dbReference type="Pfam" id="PF18382">
    <property type="entry name" value="Formin_GBD_N"/>
    <property type="match status" value="1"/>
</dbReference>
<evidence type="ECO:0000256" key="1">
    <source>
        <dbReference type="ARBA" id="ARBA00023203"/>
    </source>
</evidence>
<feature type="domain" description="GBD/FH3" evidence="3">
    <location>
        <begin position="48"/>
        <end position="408"/>
    </location>
</feature>
<feature type="non-terminal residue" evidence="4">
    <location>
        <position position="437"/>
    </location>
</feature>
<dbReference type="Gene3D" id="1.25.10.10">
    <property type="entry name" value="Leucine-rich Repeat Variant"/>
    <property type="match status" value="1"/>
</dbReference>
<sequence>MATFSCRVQYLDDRDPFANTNFPEPTRPPIYSFLDDVPLINQIASIHRLLQAPHELEDCALQLYRNQSGTQGEYGVYLDLESTLDEQAEELEGFTDQKKNAIILRTQLTVRVNSIIEKLLTSNGRELRRALFSLKQIFQDDKDLVHEFVNNDGLTCMIKVGSESDQNYQNYILRALGQVMLYVDGMEGLIKHNATVQWLYSLLASKVRLVVKTALKLLLVFVEYTEANTVLLITAIETVDSRRGLHPWTNVMALLNEKDGADSELLIYTMTLINKVISAIPDQDTFYDVTDALEELGMDAVTHRLMNKQGADLDLLTQFQLYESALKHEDDDDISVISQVENLRQVPRKKSESHARKSKRHEGGQELTLPEYSQGQIQAQGLPFEAAKRKDGKRGLHLHANRHQSQHNQPHHPHFHNHYHSHDNNAQQGYGLDYQGY</sequence>
<keyword evidence="5" id="KW-1185">Reference proteome</keyword>
<dbReference type="GO" id="GO:0005856">
    <property type="term" value="C:cytoskeleton"/>
    <property type="evidence" value="ECO:0007669"/>
    <property type="project" value="TreeGrafter"/>
</dbReference>
<feature type="region of interest" description="Disordered" evidence="2">
    <location>
        <begin position="401"/>
        <end position="437"/>
    </location>
</feature>
<dbReference type="AlphaFoldDB" id="A0A8S3YMU6"/>
<accession>A0A8S3YMU6</accession>